<dbReference type="Pfam" id="PF00271">
    <property type="entry name" value="Helicase_C"/>
    <property type="match status" value="1"/>
</dbReference>
<proteinExistence type="predicted"/>
<reference evidence="2 3" key="1">
    <citation type="journal article" date="2019" name="ISME J.">
        <title>Insights into ecological role of a new deltaproteobacterial order Candidatus Acidulodesulfobacterales by metagenomics and metatranscriptomics.</title>
        <authorList>
            <person name="Tan S."/>
            <person name="Liu J."/>
            <person name="Fang Y."/>
            <person name="Hedlund B.P."/>
            <person name="Lian Z.H."/>
            <person name="Huang L.Y."/>
            <person name="Li J.T."/>
            <person name="Huang L.N."/>
            <person name="Li W.J."/>
            <person name="Jiang H.C."/>
            <person name="Dong H.L."/>
            <person name="Shu W.S."/>
        </authorList>
    </citation>
    <scope>NUCLEOTIDE SEQUENCE [LARGE SCALE GENOMIC DNA]</scope>
    <source>
        <strain evidence="2">AP2</strain>
    </source>
</reference>
<evidence type="ECO:0000313" key="2">
    <source>
        <dbReference type="EMBL" id="RZD17165.1"/>
    </source>
</evidence>
<dbReference type="Proteomes" id="UP000316562">
    <property type="component" value="Unassembled WGS sequence"/>
</dbReference>
<dbReference type="EMBL" id="SGBC01000001">
    <property type="protein sequence ID" value="RZD17165.1"/>
    <property type="molecule type" value="Genomic_DNA"/>
</dbReference>
<feature type="domain" description="Helicase C-terminal" evidence="1">
    <location>
        <begin position="943"/>
        <end position="1112"/>
    </location>
</feature>
<evidence type="ECO:0000259" key="1">
    <source>
        <dbReference type="PROSITE" id="PS51194"/>
    </source>
</evidence>
<protein>
    <recommendedName>
        <fullName evidence="1">Helicase C-terminal domain-containing protein</fullName>
    </recommendedName>
</protein>
<dbReference type="PROSITE" id="PS51194">
    <property type="entry name" value="HELICASE_CTER"/>
    <property type="match status" value="1"/>
</dbReference>
<dbReference type="InterPro" id="IPR027417">
    <property type="entry name" value="P-loop_NTPase"/>
</dbReference>
<dbReference type="SUPFAM" id="SSF52540">
    <property type="entry name" value="P-loop containing nucleoside triphosphate hydrolases"/>
    <property type="match status" value="2"/>
</dbReference>
<organism evidence="2 3">
    <name type="scientific">Acididesulfobacter guangdongensis</name>
    <dbReference type="NCBI Taxonomy" id="2597225"/>
    <lineage>
        <taxon>Bacteria</taxon>
        <taxon>Deltaproteobacteria</taxon>
        <taxon>Candidatus Acidulodesulfobacterales</taxon>
        <taxon>Candidatus Acididesulfobacter</taxon>
    </lineage>
</organism>
<name>A0A519BIS7_ACIG2</name>
<evidence type="ECO:0000313" key="3">
    <source>
        <dbReference type="Proteomes" id="UP000316562"/>
    </source>
</evidence>
<dbReference type="Gene3D" id="3.40.50.300">
    <property type="entry name" value="P-loop containing nucleotide triphosphate hydrolases"/>
    <property type="match status" value="2"/>
</dbReference>
<accession>A0A519BIS7</accession>
<sequence length="1455" mass="165617">MENFTHKTSIASIFGQAYEVFAKRGVLACLTENNMLDENLFQPASVLADWRTKNLNSIYLSVIKSCSLTDENLESLFKRVLEHMSILAFGNGFTVTREYLKNICKDFPGTQISDLTQYLDLDFLWCPLVVPDNENDNDSVKLTMEETARNFIRQFGDIASLSENGLRISGRGMPVNADFILFLKNKKNKIYTNNKEKYDSYKNGIYAEDGVGNGNIDKYKDYLLIQEYSYNTDFAGGIKDFNDEKAHLEEIMHYWAYINARSVFTNISAEVDGESFDLSNDISSYLSAFTSKDKPFYKLCQACSYAYNSVPVLRYFNKLDRGLLDITALALTPVGVESISSTCSEHDLSDVEFSAASQNYGDTGKNFTDFRQIKEGTNNKNYIKFQLMKKLGEAYRNIPEHKENNFEDEQSDDVELSIKKFLRNGIFNKLPKDLYNGIKEIGKLDEYIDNINNGQDLALEFSERLEGSSDYFSMSQLFTVEEAIKLLPEELTDDNYPNLSDLQPFSSIVDLPKTFREIITEQLNIINHKNNGVTLRDIHASLIKIILKYQKLGSVNILALEGNPGIGKTTALIDYLNSFEEGYLFIYASPRVVINRDVTQKIASFKNNLKKSVTLTSNSRLINSFDKLYAKNFTEKNRFLSGCVVADGMDEKTFKKPEGSILVISKEEEKEIENRYGGNKYKKNEIFEGDFKVNTRVKSGVIRCLANALKDIMSSNIDINRFVLSFALQGYRLTKNKKNGGSAQSSTVDALDQIFASNKSGSSAMREERMRFAERIPNIIVMADEITGSDSGSLFVKEILGWLKKQFADPFKPLNNVGNARNSGASKFKISLIISDASLNNENVLDKFLNSEETSPEKILISPSRGKRCIDLKIHDLRINMRTYKSIHVMANSFPAKNIEIDYKVKMSNIELNERKNKEGTGILDTKEQSINKNFRDKNLSICVDEIASAVKKNESNQIIFFAQDKNYLSDLKLQLLEYYKTKGLTDKNLLILNEDNVKILDSSVSAIERERLVSPNIRDATRVFLMTSSGGRGISFPKTDTIITLVPNFNIASSLMEIVQLIYRGRGAFTDENGQKVSGDDLDKKIIMLVNDYFIKNAYSDSLQQEENKQIMKRRWLRQSVDLITFIIMLRSSIFTRITGDSGLKQKISFVPVGRIENEYISDSLSDSVDIFLKESNRMIARNTNSDYFGVFKELIKNIESIFLNFRLESNCCSDDGAKSCASKEYAEKLLEKLSDPNILLLLKNKNSEGFFNIPDSMYFKGPLIIEDWSDFSSSENFVFNNANFNDAEDKIKKTLNLLKSVSIGANKKQLNLPHELLTAVEEIKYFLNTDEGNHLNSLGKKINSERIWVALPAAYLQFMIRRQELERSEDYPPRTFNQEEVSEPLRYGDLWLENLRQAFSKGNIVLPVMPKYAEFPWAACYGGADPTNFNIIFNDKYFNISNEVNLLNMLLLY</sequence>
<gene>
    <name evidence="2" type="ORF">EVJ46_02750</name>
</gene>
<comment type="caution">
    <text evidence="2">The sequence shown here is derived from an EMBL/GenBank/DDBJ whole genome shotgun (WGS) entry which is preliminary data.</text>
</comment>
<dbReference type="InterPro" id="IPR001650">
    <property type="entry name" value="Helicase_C-like"/>
</dbReference>